<proteinExistence type="predicted"/>
<sequence>MRASDLIRQEIAGVFAKTALVPVEAHARCGPFGLDLGFASQDLAGMFLPAYIQSTPGTIDLDLRFISADHYDLSALVPVAAEKPRLLIEDGIYSVWQPAVIPVLYAVDLAARRGIAWLPKGEAPPWIRSRPAISLIHAMMHDTPWCAVHGAAVGHDAGFTLLAGEGHSGKTTAALACTKAGWRYAGDDFVAVNSATGRIEPLFCSARLRPALVETFQSFIGETTAVSDFNGEPRHELSLAGLGDRIGGGKLRATFIPRRRGAATPEFTPAKQSDAFRALLPTTAYELPGWPNEIAAKVAKIAGLAPVFFTDTGTAPMEIPTAFAHQLDQL</sequence>
<dbReference type="OrthoDB" id="113347at2"/>
<dbReference type="Proteomes" id="UP000290819">
    <property type="component" value="Unassembled WGS sequence"/>
</dbReference>
<organism evidence="1 2">
    <name type="scientific">Bradyrhizobium betae</name>
    <dbReference type="NCBI Taxonomy" id="244734"/>
    <lineage>
        <taxon>Bacteria</taxon>
        <taxon>Pseudomonadati</taxon>
        <taxon>Pseudomonadota</taxon>
        <taxon>Alphaproteobacteria</taxon>
        <taxon>Hyphomicrobiales</taxon>
        <taxon>Nitrobacteraceae</taxon>
        <taxon>Bradyrhizobium</taxon>
    </lineage>
</organism>
<gene>
    <name evidence="1" type="ORF">B5V03_16790</name>
</gene>
<evidence type="ECO:0000313" key="1">
    <source>
        <dbReference type="EMBL" id="RXT46588.1"/>
    </source>
</evidence>
<keyword evidence="2" id="KW-1185">Reference proteome</keyword>
<accession>A0A4Q1V516</accession>
<dbReference type="AlphaFoldDB" id="A0A4Q1V516"/>
<evidence type="ECO:0000313" key="2">
    <source>
        <dbReference type="Proteomes" id="UP000290819"/>
    </source>
</evidence>
<dbReference type="InterPro" id="IPR027417">
    <property type="entry name" value="P-loop_NTPase"/>
</dbReference>
<dbReference type="EMBL" id="MZXW01000019">
    <property type="protein sequence ID" value="RXT46588.1"/>
    <property type="molecule type" value="Genomic_DNA"/>
</dbReference>
<comment type="caution">
    <text evidence="1">The sequence shown here is derived from an EMBL/GenBank/DDBJ whole genome shotgun (WGS) entry which is preliminary data.</text>
</comment>
<dbReference type="RefSeq" id="WP_129271480.1">
    <property type="nucleotide sequence ID" value="NZ_MZXW01000019.1"/>
</dbReference>
<name>A0A4Q1V516_9BRAD</name>
<dbReference type="SUPFAM" id="SSF53795">
    <property type="entry name" value="PEP carboxykinase-like"/>
    <property type="match status" value="1"/>
</dbReference>
<reference evidence="1 2" key="1">
    <citation type="submission" date="2017-03" db="EMBL/GenBank/DDBJ databases">
        <authorList>
            <person name="Safronova V.I."/>
            <person name="Sazanova A.L."/>
            <person name="Chirak E.R."/>
        </authorList>
    </citation>
    <scope>NUCLEOTIDE SEQUENCE [LARGE SCALE GENOMIC DNA]</scope>
    <source>
        <strain evidence="1 2">Opo-243</strain>
    </source>
</reference>
<evidence type="ECO:0008006" key="3">
    <source>
        <dbReference type="Google" id="ProtNLM"/>
    </source>
</evidence>
<dbReference type="Gene3D" id="3.40.50.300">
    <property type="entry name" value="P-loop containing nucleotide triphosphate hydrolases"/>
    <property type="match status" value="1"/>
</dbReference>
<protein>
    <recommendedName>
        <fullName evidence="3">Serine kinase</fullName>
    </recommendedName>
</protein>